<dbReference type="EMBL" id="QFXE01000018">
    <property type="protein sequence ID" value="RDH83523.1"/>
    <property type="molecule type" value="Genomic_DNA"/>
</dbReference>
<protein>
    <submittedName>
        <fullName evidence="2">Uncharacterized protein</fullName>
    </submittedName>
</protein>
<evidence type="ECO:0000313" key="2">
    <source>
        <dbReference type="EMBL" id="RDH83523.1"/>
    </source>
</evidence>
<accession>A0A370DF94</accession>
<proteinExistence type="predicted"/>
<comment type="caution">
    <text evidence="2">The sequence shown here is derived from an EMBL/GenBank/DDBJ whole genome shotgun (WGS) entry which is preliminary data.</text>
</comment>
<reference evidence="2 3" key="1">
    <citation type="journal article" date="2018" name="ISME J.">
        <title>Endosymbiont genomes yield clues of tubeworm success.</title>
        <authorList>
            <person name="Li Y."/>
            <person name="Liles M.R."/>
            <person name="Halanych K.M."/>
        </authorList>
    </citation>
    <scope>NUCLEOTIDE SEQUENCE [LARGE SCALE GENOMIC DNA]</scope>
    <source>
        <strain evidence="2">A1462</strain>
    </source>
</reference>
<organism evidence="2 3">
    <name type="scientific">endosymbiont of Escarpia spicata</name>
    <dbReference type="NCBI Taxonomy" id="2200908"/>
    <lineage>
        <taxon>Bacteria</taxon>
        <taxon>Pseudomonadati</taxon>
        <taxon>Pseudomonadota</taxon>
        <taxon>Gammaproteobacteria</taxon>
        <taxon>sulfur-oxidizing symbionts</taxon>
    </lineage>
</organism>
<gene>
    <name evidence="2" type="ORF">DIZ78_13435</name>
</gene>
<keyword evidence="3" id="KW-1185">Reference proteome</keyword>
<evidence type="ECO:0000256" key="1">
    <source>
        <dbReference type="SAM" id="Coils"/>
    </source>
</evidence>
<dbReference type="AlphaFoldDB" id="A0A370DF94"/>
<feature type="coiled-coil region" evidence="1">
    <location>
        <begin position="25"/>
        <end position="52"/>
    </location>
</feature>
<evidence type="ECO:0000313" key="3">
    <source>
        <dbReference type="Proteomes" id="UP000254771"/>
    </source>
</evidence>
<sequence length="84" mass="9827">MGIEKLLGSLNGYLKKAEKKKAPQCDQIDELLKKLKEKKKKLEKKWSNENNSTKKKRLSTELKIVTLQLKKGNKRRDELKSKCK</sequence>
<name>A0A370DF94_9GAMM</name>
<dbReference type="Proteomes" id="UP000254771">
    <property type="component" value="Unassembled WGS sequence"/>
</dbReference>
<keyword evidence="1" id="KW-0175">Coiled coil</keyword>